<dbReference type="RefSeq" id="XP_030623809.1">
    <property type="nucleotide sequence ID" value="XM_030767949.1"/>
</dbReference>
<feature type="transmembrane region" description="Helical" evidence="7">
    <location>
        <begin position="89"/>
        <end position="110"/>
    </location>
</feature>
<proteinExistence type="inferred from homology"/>
<keyword evidence="5 7" id="KW-1133">Transmembrane helix</keyword>
<keyword evidence="3 7" id="KW-0812">Transmembrane</keyword>
<dbReference type="OrthoDB" id="203097at2759"/>
<evidence type="ECO:0000313" key="8">
    <source>
        <dbReference type="Proteomes" id="UP000504632"/>
    </source>
</evidence>
<keyword evidence="6 7" id="KW-0472">Membrane</keyword>
<keyword evidence="4" id="KW-0813">Transport</keyword>
<name>A0A6J2UUR7_CHACN</name>
<evidence type="ECO:0000256" key="3">
    <source>
        <dbReference type="ARBA" id="ARBA00022692"/>
    </source>
</evidence>
<evidence type="ECO:0000313" key="9">
    <source>
        <dbReference type="RefSeq" id="XP_030623809.1"/>
    </source>
</evidence>
<dbReference type="PANTHER" id="PTHR10361">
    <property type="entry name" value="SODIUM-BILE ACID COTRANSPORTER"/>
    <property type="match status" value="1"/>
</dbReference>
<dbReference type="InterPro" id="IPR004710">
    <property type="entry name" value="Bilac:Na_transpt"/>
</dbReference>
<evidence type="ECO:0000256" key="5">
    <source>
        <dbReference type="ARBA" id="ARBA00022989"/>
    </source>
</evidence>
<dbReference type="InterPro" id="IPR038770">
    <property type="entry name" value="Na+/solute_symporter_sf"/>
</dbReference>
<dbReference type="InterPro" id="IPR002657">
    <property type="entry name" value="BilAc:Na_symport/Acr3"/>
</dbReference>
<feature type="transmembrane region" description="Helical" evidence="7">
    <location>
        <begin position="207"/>
        <end position="229"/>
    </location>
</feature>
<evidence type="ECO:0000256" key="4">
    <source>
        <dbReference type="ARBA" id="ARBA00022847"/>
    </source>
</evidence>
<feature type="transmembrane region" description="Helical" evidence="7">
    <location>
        <begin position="122"/>
        <end position="144"/>
    </location>
</feature>
<dbReference type="Pfam" id="PF01758">
    <property type="entry name" value="SBF"/>
    <property type="match status" value="1"/>
</dbReference>
<dbReference type="InParanoid" id="A0A6J2UUR7"/>
<evidence type="ECO:0000256" key="1">
    <source>
        <dbReference type="ARBA" id="ARBA00004141"/>
    </source>
</evidence>
<feature type="transmembrane region" description="Helical" evidence="7">
    <location>
        <begin position="28"/>
        <end position="50"/>
    </location>
</feature>
<sequence>MWNNSSDAEVGPSVNGTSVGVNGSAQQILNVILPFMLALVIFALGCSVEFGKVWYHLQRPWGILVGLVCQFGLMPLIAFLLGLAFRVTALQAVAILIMGCCPGGIISNILTHWVDGDISLSIAMTTCSTLLGLGMMPLCLYVYSHFGMKTGNVQIPYLNIAITVVSMVVPVACGVLVGSVVGCLVLTLAAIASVVQYRGSWNIEVSVLIIGMIFPMIGYAVGFIISIIVQQPWPRCRTIALETGAQNCPISVTVLQLSFPAEQLVQMFTFPLIYASFQLLSGLLLAIG</sequence>
<keyword evidence="8" id="KW-1185">Reference proteome</keyword>
<protein>
    <submittedName>
        <fullName evidence="9">Solute carrier family 10 member 6-like</fullName>
    </submittedName>
</protein>
<keyword evidence="4" id="KW-0769">Symport</keyword>
<dbReference type="Gene3D" id="1.20.1530.20">
    <property type="match status" value="1"/>
</dbReference>
<evidence type="ECO:0000256" key="7">
    <source>
        <dbReference type="SAM" id="Phobius"/>
    </source>
</evidence>
<feature type="transmembrane region" description="Helical" evidence="7">
    <location>
        <begin position="164"/>
        <end position="195"/>
    </location>
</feature>
<feature type="transmembrane region" description="Helical" evidence="7">
    <location>
        <begin position="264"/>
        <end position="287"/>
    </location>
</feature>
<comment type="similarity">
    <text evidence="2">Belongs to the bile acid:sodium symporter (BASS) (TC 2.A.28) family.</text>
</comment>
<dbReference type="AlphaFoldDB" id="A0A6J2UUR7"/>
<comment type="subcellular location">
    <subcellularLocation>
        <location evidence="1">Membrane</location>
        <topology evidence="1">Multi-pass membrane protein</topology>
    </subcellularLocation>
</comment>
<feature type="transmembrane region" description="Helical" evidence="7">
    <location>
        <begin position="62"/>
        <end position="83"/>
    </location>
</feature>
<evidence type="ECO:0000256" key="6">
    <source>
        <dbReference type="ARBA" id="ARBA00023136"/>
    </source>
</evidence>
<organism evidence="8 9">
    <name type="scientific">Chanos chanos</name>
    <name type="common">Milkfish</name>
    <name type="synonym">Mugil chanos</name>
    <dbReference type="NCBI Taxonomy" id="29144"/>
    <lineage>
        <taxon>Eukaryota</taxon>
        <taxon>Metazoa</taxon>
        <taxon>Chordata</taxon>
        <taxon>Craniata</taxon>
        <taxon>Vertebrata</taxon>
        <taxon>Euteleostomi</taxon>
        <taxon>Actinopterygii</taxon>
        <taxon>Neopterygii</taxon>
        <taxon>Teleostei</taxon>
        <taxon>Ostariophysi</taxon>
        <taxon>Gonorynchiformes</taxon>
        <taxon>Chanidae</taxon>
        <taxon>Chanos</taxon>
    </lineage>
</organism>
<dbReference type="Proteomes" id="UP000504632">
    <property type="component" value="Chromosome 3"/>
</dbReference>
<gene>
    <name evidence="9" type="primary">LOC115807088</name>
</gene>
<dbReference type="PANTHER" id="PTHR10361:SF55">
    <property type="entry name" value="SODIUM-DEPENDENT ORGANIC ANION TRANSPORTER"/>
    <property type="match status" value="1"/>
</dbReference>
<evidence type="ECO:0000256" key="2">
    <source>
        <dbReference type="ARBA" id="ARBA00006528"/>
    </source>
</evidence>
<dbReference type="GO" id="GO:0016020">
    <property type="term" value="C:membrane"/>
    <property type="evidence" value="ECO:0007669"/>
    <property type="project" value="UniProtKB-SubCell"/>
</dbReference>
<accession>A0A6J2UUR7</accession>
<reference evidence="9" key="1">
    <citation type="submission" date="2025-08" db="UniProtKB">
        <authorList>
            <consortium name="RefSeq"/>
        </authorList>
    </citation>
    <scope>IDENTIFICATION</scope>
</reference>
<dbReference type="GO" id="GO:0008508">
    <property type="term" value="F:bile acid:sodium symporter activity"/>
    <property type="evidence" value="ECO:0007669"/>
    <property type="project" value="TreeGrafter"/>
</dbReference>
<dbReference type="GeneID" id="115807088"/>